<dbReference type="GO" id="GO:0000976">
    <property type="term" value="F:transcription cis-regulatory region binding"/>
    <property type="evidence" value="ECO:0007669"/>
    <property type="project" value="TreeGrafter"/>
</dbReference>
<proteinExistence type="predicted"/>
<dbReference type="InterPro" id="IPR001789">
    <property type="entry name" value="Sig_transdc_resp-reg_receiver"/>
</dbReference>
<dbReference type="Pfam" id="PF00486">
    <property type="entry name" value="Trans_reg_C"/>
    <property type="match status" value="1"/>
</dbReference>
<evidence type="ECO:0000259" key="8">
    <source>
        <dbReference type="PROSITE" id="PS50110"/>
    </source>
</evidence>
<evidence type="ECO:0000313" key="10">
    <source>
        <dbReference type="EMBL" id="HCE16662.1"/>
    </source>
</evidence>
<sequence>MSWKILAVDDDPTLLRFLEDYLRGEKYEVFIANNGPDALRIAYREHPDLVVLDVMMPVMDGWEVCARLRELSDVPIILLTAKSSEADKLRGFQLGVDDYVTKPFSFAELTARIQAVLSRTRARQTSERRLLYFGEFTLDLDKREVYRGSQPVPLTPTEYRLLEVLVRNKGRAVSEDELSQQVWGDYYQGERPAVRRYIWTLRQKFEADPSHPRWIRTVRGFGYRLGTGTGTLQLPEEP</sequence>
<accession>A0A3D1JDR4</accession>
<dbReference type="FunFam" id="3.40.50.2300:FF:000001">
    <property type="entry name" value="DNA-binding response regulator PhoB"/>
    <property type="match status" value="1"/>
</dbReference>
<name>A0A3D1JDR4_9CHLR</name>
<evidence type="ECO:0000256" key="5">
    <source>
        <dbReference type="ARBA" id="ARBA00023163"/>
    </source>
</evidence>
<dbReference type="RefSeq" id="WP_062194147.1">
    <property type="nucleotide sequence ID" value="NZ_DF967965.1"/>
</dbReference>
<comment type="caution">
    <text evidence="10">The sequence shown here is derived from an EMBL/GenBank/DDBJ whole genome shotgun (WGS) entry which is preliminary data.</text>
</comment>
<dbReference type="PANTHER" id="PTHR48111:SF1">
    <property type="entry name" value="TWO-COMPONENT RESPONSE REGULATOR ORR33"/>
    <property type="match status" value="1"/>
</dbReference>
<dbReference type="Gene3D" id="1.10.10.10">
    <property type="entry name" value="Winged helix-like DNA-binding domain superfamily/Winged helix DNA-binding domain"/>
    <property type="match status" value="1"/>
</dbReference>
<dbReference type="InterPro" id="IPR036388">
    <property type="entry name" value="WH-like_DNA-bd_sf"/>
</dbReference>
<evidence type="ECO:0000256" key="3">
    <source>
        <dbReference type="ARBA" id="ARBA00023015"/>
    </source>
</evidence>
<dbReference type="GO" id="GO:0000156">
    <property type="term" value="F:phosphorelay response regulator activity"/>
    <property type="evidence" value="ECO:0007669"/>
    <property type="project" value="TreeGrafter"/>
</dbReference>
<protein>
    <submittedName>
        <fullName evidence="10">DNA-binding response regulator</fullName>
    </submittedName>
</protein>
<dbReference type="InterPro" id="IPR039420">
    <property type="entry name" value="WalR-like"/>
</dbReference>
<feature type="domain" description="Response regulatory" evidence="8">
    <location>
        <begin position="4"/>
        <end position="117"/>
    </location>
</feature>
<dbReference type="Gene3D" id="3.40.50.2300">
    <property type="match status" value="1"/>
</dbReference>
<keyword evidence="3" id="KW-0805">Transcription regulation</keyword>
<dbReference type="Gene3D" id="6.10.250.690">
    <property type="match status" value="1"/>
</dbReference>
<dbReference type="GO" id="GO:0005829">
    <property type="term" value="C:cytosol"/>
    <property type="evidence" value="ECO:0007669"/>
    <property type="project" value="TreeGrafter"/>
</dbReference>
<keyword evidence="2" id="KW-0902">Two-component regulatory system</keyword>
<evidence type="ECO:0000256" key="6">
    <source>
        <dbReference type="PROSITE-ProRule" id="PRU00169"/>
    </source>
</evidence>
<feature type="DNA-binding region" description="OmpR/PhoB-type" evidence="7">
    <location>
        <begin position="128"/>
        <end position="227"/>
    </location>
</feature>
<dbReference type="PANTHER" id="PTHR48111">
    <property type="entry name" value="REGULATOR OF RPOS"/>
    <property type="match status" value="1"/>
</dbReference>
<evidence type="ECO:0000256" key="2">
    <source>
        <dbReference type="ARBA" id="ARBA00023012"/>
    </source>
</evidence>
<dbReference type="SMART" id="SM00448">
    <property type="entry name" value="REC"/>
    <property type="match status" value="1"/>
</dbReference>
<feature type="modified residue" description="4-aspartylphosphate" evidence="6">
    <location>
        <position position="53"/>
    </location>
</feature>
<dbReference type="Pfam" id="PF00072">
    <property type="entry name" value="Response_reg"/>
    <property type="match status" value="1"/>
</dbReference>
<organism evidence="10 11">
    <name type="scientific">Anaerolinea thermolimosa</name>
    <dbReference type="NCBI Taxonomy" id="229919"/>
    <lineage>
        <taxon>Bacteria</taxon>
        <taxon>Bacillati</taxon>
        <taxon>Chloroflexota</taxon>
        <taxon>Anaerolineae</taxon>
        <taxon>Anaerolineales</taxon>
        <taxon>Anaerolineaceae</taxon>
        <taxon>Anaerolinea</taxon>
    </lineage>
</organism>
<dbReference type="InterPro" id="IPR001867">
    <property type="entry name" value="OmpR/PhoB-type_DNA-bd"/>
</dbReference>
<evidence type="ECO:0000313" key="11">
    <source>
        <dbReference type="Proteomes" id="UP000264141"/>
    </source>
</evidence>
<dbReference type="GO" id="GO:0006355">
    <property type="term" value="P:regulation of DNA-templated transcription"/>
    <property type="evidence" value="ECO:0007669"/>
    <property type="project" value="InterPro"/>
</dbReference>
<dbReference type="PROSITE" id="PS50110">
    <property type="entry name" value="RESPONSE_REGULATORY"/>
    <property type="match status" value="1"/>
</dbReference>
<evidence type="ECO:0000259" key="9">
    <source>
        <dbReference type="PROSITE" id="PS51755"/>
    </source>
</evidence>
<dbReference type="OrthoDB" id="9802426at2"/>
<evidence type="ECO:0000256" key="4">
    <source>
        <dbReference type="ARBA" id="ARBA00023125"/>
    </source>
</evidence>
<dbReference type="AlphaFoldDB" id="A0A3D1JDR4"/>
<keyword evidence="5" id="KW-0804">Transcription</keyword>
<reference evidence="10 11" key="1">
    <citation type="journal article" date="2018" name="Nat. Biotechnol.">
        <title>A standardized bacterial taxonomy based on genome phylogeny substantially revises the tree of life.</title>
        <authorList>
            <person name="Parks D.H."/>
            <person name="Chuvochina M."/>
            <person name="Waite D.W."/>
            <person name="Rinke C."/>
            <person name="Skarshewski A."/>
            <person name="Chaumeil P.A."/>
            <person name="Hugenholtz P."/>
        </authorList>
    </citation>
    <scope>NUCLEOTIDE SEQUENCE [LARGE SCALE GENOMIC DNA]</scope>
    <source>
        <strain evidence="10">UBA8781</strain>
    </source>
</reference>
<dbReference type="SUPFAM" id="SSF52172">
    <property type="entry name" value="CheY-like"/>
    <property type="match status" value="1"/>
</dbReference>
<keyword evidence="1 6" id="KW-0597">Phosphoprotein</keyword>
<evidence type="ECO:0000256" key="1">
    <source>
        <dbReference type="ARBA" id="ARBA00022553"/>
    </source>
</evidence>
<dbReference type="PROSITE" id="PS51755">
    <property type="entry name" value="OMPR_PHOB"/>
    <property type="match status" value="1"/>
</dbReference>
<dbReference type="CDD" id="cd00383">
    <property type="entry name" value="trans_reg_C"/>
    <property type="match status" value="1"/>
</dbReference>
<dbReference type="CDD" id="cd17574">
    <property type="entry name" value="REC_OmpR"/>
    <property type="match status" value="1"/>
</dbReference>
<dbReference type="Proteomes" id="UP000264141">
    <property type="component" value="Unassembled WGS sequence"/>
</dbReference>
<feature type="domain" description="OmpR/PhoB-type" evidence="9">
    <location>
        <begin position="128"/>
        <end position="227"/>
    </location>
</feature>
<dbReference type="SMART" id="SM00862">
    <property type="entry name" value="Trans_reg_C"/>
    <property type="match status" value="1"/>
</dbReference>
<dbReference type="STRING" id="229919.GCA_001050195_02451"/>
<evidence type="ECO:0000256" key="7">
    <source>
        <dbReference type="PROSITE-ProRule" id="PRU01091"/>
    </source>
</evidence>
<dbReference type="GO" id="GO:0032993">
    <property type="term" value="C:protein-DNA complex"/>
    <property type="evidence" value="ECO:0007669"/>
    <property type="project" value="TreeGrafter"/>
</dbReference>
<dbReference type="InterPro" id="IPR011006">
    <property type="entry name" value="CheY-like_superfamily"/>
</dbReference>
<gene>
    <name evidence="10" type="ORF">DEQ80_02265</name>
</gene>
<dbReference type="EMBL" id="DPBP01000009">
    <property type="protein sequence ID" value="HCE16662.1"/>
    <property type="molecule type" value="Genomic_DNA"/>
</dbReference>
<keyword evidence="4 7" id="KW-0238">DNA-binding</keyword>